<dbReference type="GeneID" id="5055182"/>
<proteinExistence type="predicted"/>
<gene>
    <name evidence="3" type="ordered locus">Pars_0645</name>
</gene>
<dbReference type="PhylomeDB" id="A4WIL9"/>
<sequence length="334" mass="36054">MKPSAVLGLAATLVVVAALIWLIASSPKAEPGTTQQTGGAPSANTQPMQQTTSSSPQTSTPVRYIVYMATTTSVKDTGLLDVLIPDFEKWARARGYDVEVRYTAVGTGQALQMAQRGDVDVVIVHAPSLEAQYLKNGTLKCRDVIAYNFFIVVGPRDDPAGARGNSAVDAFKKIAEAGAKGKAKFVSRGDKSGTNLKEIDLWKQAIGRVPDPQSDKWYISAGAGMGQTLQLANQEAAYTLSDTGTWYRFQDKLPALDVIVAAAPDLINIYSFEIVKPSPVTKLMAEYMLTRGQEIIGNLTVAEKQLFIPITRADPQPLQWMKDLNALFGPSCVK</sequence>
<dbReference type="SUPFAM" id="SSF53850">
    <property type="entry name" value="Periplasmic binding protein-like II"/>
    <property type="match status" value="1"/>
</dbReference>
<protein>
    <submittedName>
        <fullName evidence="3">Binding protein, putative</fullName>
    </submittedName>
</protein>
<dbReference type="EMBL" id="CP000660">
    <property type="protein sequence ID" value="ABP50236.1"/>
    <property type="molecule type" value="Genomic_DNA"/>
</dbReference>
<evidence type="ECO:0000259" key="2">
    <source>
        <dbReference type="Pfam" id="PF12849"/>
    </source>
</evidence>
<dbReference type="InterPro" id="IPR024370">
    <property type="entry name" value="PBP_domain"/>
</dbReference>
<evidence type="ECO:0000313" key="3">
    <source>
        <dbReference type="EMBL" id="ABP50236.1"/>
    </source>
</evidence>
<feature type="region of interest" description="Disordered" evidence="1">
    <location>
        <begin position="29"/>
        <end position="58"/>
    </location>
</feature>
<dbReference type="AlphaFoldDB" id="A4WIL9"/>
<dbReference type="HOGENOM" id="CLU_061511_0_0_2"/>
<evidence type="ECO:0000256" key="1">
    <source>
        <dbReference type="SAM" id="MobiDB-lite"/>
    </source>
</evidence>
<dbReference type="PANTHER" id="PTHR37945:SF1">
    <property type="entry name" value="EXTRACELLULAR TUNGSTATE BINDING PROTEIN"/>
    <property type="match status" value="1"/>
</dbReference>
<dbReference type="KEGG" id="pas:Pars_0645"/>
<feature type="domain" description="PBP" evidence="2">
    <location>
        <begin position="67"/>
        <end position="286"/>
    </location>
</feature>
<dbReference type="Proteomes" id="UP000001567">
    <property type="component" value="Chromosome"/>
</dbReference>
<reference evidence="3 4" key="1">
    <citation type="submission" date="2007-04" db="EMBL/GenBank/DDBJ databases">
        <title>Complete sequence of Pyrobaculum arsenaticum DSM 13514.</title>
        <authorList>
            <consortium name="US DOE Joint Genome Institute"/>
            <person name="Copeland A."/>
            <person name="Lucas S."/>
            <person name="Lapidus A."/>
            <person name="Barry K."/>
            <person name="Glavina del Rio T."/>
            <person name="Dalin E."/>
            <person name="Tice H."/>
            <person name="Pitluck S."/>
            <person name="Chain P."/>
            <person name="Malfatti S."/>
            <person name="Shin M."/>
            <person name="Vergez L."/>
            <person name="Schmutz J."/>
            <person name="Larimer F."/>
            <person name="Land M."/>
            <person name="Hauser L."/>
            <person name="Kyrpides N."/>
            <person name="Mikhailova N."/>
            <person name="Cozen A.E."/>
            <person name="Fitz-Gibbon S.T."/>
            <person name="House C.H."/>
            <person name="Saltikov C."/>
            <person name="Lowe T.M."/>
            <person name="Richardson P."/>
        </authorList>
    </citation>
    <scope>NUCLEOTIDE SEQUENCE [LARGE SCALE GENOMIC DNA]</scope>
    <source>
        <strain evidence="4">ATCC 700994 / DSM 13514 / JCM 11321 / PZ6</strain>
    </source>
</reference>
<feature type="compositionally biased region" description="Polar residues" evidence="1">
    <location>
        <begin position="32"/>
        <end position="44"/>
    </location>
</feature>
<dbReference type="InterPro" id="IPR052738">
    <property type="entry name" value="ABC-Tungstate_binding"/>
</dbReference>
<dbReference type="RefSeq" id="WP_011900143.1">
    <property type="nucleotide sequence ID" value="NC_009376.1"/>
</dbReference>
<evidence type="ECO:0000313" key="4">
    <source>
        <dbReference type="Proteomes" id="UP000001567"/>
    </source>
</evidence>
<dbReference type="Gene3D" id="3.40.190.10">
    <property type="entry name" value="Periplasmic binding protein-like II"/>
    <property type="match status" value="2"/>
</dbReference>
<accession>A4WIL9</accession>
<dbReference type="Pfam" id="PF12849">
    <property type="entry name" value="PBP_like_2"/>
    <property type="match status" value="1"/>
</dbReference>
<dbReference type="STRING" id="340102.Pars_0645"/>
<organism evidence="3 4">
    <name type="scientific">Pyrobaculum arsenaticum (strain DSM 13514 / JCM 11321 / PZ6)</name>
    <dbReference type="NCBI Taxonomy" id="340102"/>
    <lineage>
        <taxon>Archaea</taxon>
        <taxon>Thermoproteota</taxon>
        <taxon>Thermoprotei</taxon>
        <taxon>Thermoproteales</taxon>
        <taxon>Thermoproteaceae</taxon>
        <taxon>Pyrobaculum</taxon>
    </lineage>
</organism>
<name>A4WIL9_PYRAR</name>
<dbReference type="PANTHER" id="PTHR37945">
    <property type="entry name" value="EXTRACELLULAR TUNGSTATE BINDING PROTEIN"/>
    <property type="match status" value="1"/>
</dbReference>
<feature type="compositionally biased region" description="Low complexity" evidence="1">
    <location>
        <begin position="45"/>
        <end position="58"/>
    </location>
</feature>